<reference evidence="1 2" key="1">
    <citation type="journal article" date="2018" name="Mol. Biol. Evol.">
        <title>Broad Genomic Sampling Reveals a Smut Pathogenic Ancestry of the Fungal Clade Ustilaginomycotina.</title>
        <authorList>
            <person name="Kijpornyongpan T."/>
            <person name="Mondo S.J."/>
            <person name="Barry K."/>
            <person name="Sandor L."/>
            <person name="Lee J."/>
            <person name="Lipzen A."/>
            <person name="Pangilinan J."/>
            <person name="LaButti K."/>
            <person name="Hainaut M."/>
            <person name="Henrissat B."/>
            <person name="Grigoriev I.V."/>
            <person name="Spatafora J.W."/>
            <person name="Aime M.C."/>
        </authorList>
    </citation>
    <scope>NUCLEOTIDE SEQUENCE [LARGE SCALE GENOMIC DNA]</scope>
    <source>
        <strain evidence="1 2">SA 807</strain>
    </source>
</reference>
<name>A0ACD0P2I3_9BASI</name>
<sequence length="159" mass="17644">MFSGFFGGIRETDMEDTRPHVGPGFFKKNSLFWSSLLIGIDPILLHLYDAPSFSNFFFLLKPRNSPPTQDRPRNPIALAPRALTPLRTATPPPFIPWKAFKDLGHLLLGFSHPKCITSPPLSLSHAEEIRSVNMSDGGFGGGGSGWRKGLRWGRGITER</sequence>
<protein>
    <submittedName>
        <fullName evidence="1">Uncharacterized protein</fullName>
    </submittedName>
</protein>
<dbReference type="Proteomes" id="UP000245626">
    <property type="component" value="Unassembled WGS sequence"/>
</dbReference>
<evidence type="ECO:0000313" key="1">
    <source>
        <dbReference type="EMBL" id="PWN52212.1"/>
    </source>
</evidence>
<evidence type="ECO:0000313" key="2">
    <source>
        <dbReference type="Proteomes" id="UP000245626"/>
    </source>
</evidence>
<organism evidence="1 2">
    <name type="scientific">Violaceomyces palustris</name>
    <dbReference type="NCBI Taxonomy" id="1673888"/>
    <lineage>
        <taxon>Eukaryota</taxon>
        <taxon>Fungi</taxon>
        <taxon>Dikarya</taxon>
        <taxon>Basidiomycota</taxon>
        <taxon>Ustilaginomycotina</taxon>
        <taxon>Ustilaginomycetes</taxon>
        <taxon>Violaceomycetales</taxon>
        <taxon>Violaceomycetaceae</taxon>
        <taxon>Violaceomyces</taxon>
    </lineage>
</organism>
<proteinExistence type="predicted"/>
<dbReference type="EMBL" id="KZ819790">
    <property type="protein sequence ID" value="PWN52212.1"/>
    <property type="molecule type" value="Genomic_DNA"/>
</dbReference>
<accession>A0ACD0P2I3</accession>
<gene>
    <name evidence="1" type="ORF">IE53DRAFT_13012</name>
</gene>
<keyword evidence="2" id="KW-1185">Reference proteome</keyword>